<feature type="domain" description="HTH tetR-type" evidence="5">
    <location>
        <begin position="14"/>
        <end position="74"/>
    </location>
</feature>
<evidence type="ECO:0000256" key="4">
    <source>
        <dbReference type="PROSITE-ProRule" id="PRU00335"/>
    </source>
</evidence>
<keyword evidence="2 4" id="KW-0238">DNA-binding</keyword>
<dbReference type="Pfam" id="PF21597">
    <property type="entry name" value="TetR_C_43"/>
    <property type="match status" value="1"/>
</dbReference>
<sequence length="189" mass="20287">MPKLWNQTIDAHRHAVRDAVLDAAAELVEGGGLRAVTMSQLAERAGIGRATLYKYFPDAEAVLAAWHERQITAHLAQLREAANRPGPAVQRLTGVLTAYADLAGQRHGGELAAHLHQSAHVGHAEQHLTHLIATLITEGADAGNFRRDVPPAELAAYCLHALTAATALTMPDARDRLVNVTLHGLRPVP</sequence>
<comment type="caution">
    <text evidence="6">The sequence shown here is derived from an EMBL/GenBank/DDBJ whole genome shotgun (WGS) entry which is preliminary data.</text>
</comment>
<dbReference type="InterPro" id="IPR049445">
    <property type="entry name" value="TetR_SbtR-like_C"/>
</dbReference>
<dbReference type="PANTHER" id="PTHR30055:SF234">
    <property type="entry name" value="HTH-TYPE TRANSCRIPTIONAL REGULATOR BETI"/>
    <property type="match status" value="1"/>
</dbReference>
<gene>
    <name evidence="6" type="ORF">QCN29_06735</name>
</gene>
<dbReference type="PRINTS" id="PR00455">
    <property type="entry name" value="HTHTETR"/>
</dbReference>
<dbReference type="InterPro" id="IPR001647">
    <property type="entry name" value="HTH_TetR"/>
</dbReference>
<evidence type="ECO:0000256" key="2">
    <source>
        <dbReference type="ARBA" id="ARBA00023125"/>
    </source>
</evidence>
<dbReference type="InterPro" id="IPR009057">
    <property type="entry name" value="Homeodomain-like_sf"/>
</dbReference>
<dbReference type="SUPFAM" id="SSF48498">
    <property type="entry name" value="Tetracyclin repressor-like, C-terminal domain"/>
    <property type="match status" value="1"/>
</dbReference>
<dbReference type="InterPro" id="IPR050109">
    <property type="entry name" value="HTH-type_TetR-like_transc_reg"/>
</dbReference>
<dbReference type="PANTHER" id="PTHR30055">
    <property type="entry name" value="HTH-TYPE TRANSCRIPTIONAL REGULATOR RUTR"/>
    <property type="match status" value="1"/>
</dbReference>
<dbReference type="PROSITE" id="PS50977">
    <property type="entry name" value="HTH_TETR_2"/>
    <property type="match status" value="1"/>
</dbReference>
<dbReference type="EMBL" id="JARWBG010000005">
    <property type="protein sequence ID" value="MDH2388484.1"/>
    <property type="molecule type" value="Genomic_DNA"/>
</dbReference>
<evidence type="ECO:0000256" key="1">
    <source>
        <dbReference type="ARBA" id="ARBA00023015"/>
    </source>
</evidence>
<protein>
    <submittedName>
        <fullName evidence="6">Helix-turn-helix domain containing protein</fullName>
    </submittedName>
</protein>
<dbReference type="Proteomes" id="UP001223144">
    <property type="component" value="Unassembled WGS sequence"/>
</dbReference>
<dbReference type="RefSeq" id="WP_279926788.1">
    <property type="nucleotide sequence ID" value="NZ_JARWBG010000005.1"/>
</dbReference>
<name>A0ABT6HIA2_9ACTN</name>
<organism evidence="6 7">
    <name type="scientific">Streptomyces chengmaiensis</name>
    <dbReference type="NCBI Taxonomy" id="3040919"/>
    <lineage>
        <taxon>Bacteria</taxon>
        <taxon>Bacillati</taxon>
        <taxon>Actinomycetota</taxon>
        <taxon>Actinomycetes</taxon>
        <taxon>Kitasatosporales</taxon>
        <taxon>Streptomycetaceae</taxon>
        <taxon>Streptomyces</taxon>
    </lineage>
</organism>
<keyword evidence="3" id="KW-0804">Transcription</keyword>
<evidence type="ECO:0000313" key="7">
    <source>
        <dbReference type="Proteomes" id="UP001223144"/>
    </source>
</evidence>
<feature type="DNA-binding region" description="H-T-H motif" evidence="4">
    <location>
        <begin position="37"/>
        <end position="56"/>
    </location>
</feature>
<evidence type="ECO:0000256" key="3">
    <source>
        <dbReference type="ARBA" id="ARBA00023163"/>
    </source>
</evidence>
<dbReference type="Pfam" id="PF00440">
    <property type="entry name" value="TetR_N"/>
    <property type="match status" value="1"/>
</dbReference>
<evidence type="ECO:0000259" key="5">
    <source>
        <dbReference type="PROSITE" id="PS50977"/>
    </source>
</evidence>
<keyword evidence="1" id="KW-0805">Transcription regulation</keyword>
<dbReference type="Gene3D" id="1.10.357.10">
    <property type="entry name" value="Tetracycline Repressor, domain 2"/>
    <property type="match status" value="1"/>
</dbReference>
<reference evidence="6 7" key="1">
    <citation type="submission" date="2023-04" db="EMBL/GenBank/DDBJ databases">
        <title>Streptomyces chengmaiensis sp. nov. isolated from the stem of mangrove plant in Hainan.</title>
        <authorList>
            <person name="Huang X."/>
            <person name="Zhou S."/>
            <person name="Chu X."/>
            <person name="Xie Y."/>
            <person name="Lin Y."/>
        </authorList>
    </citation>
    <scope>NUCLEOTIDE SEQUENCE [LARGE SCALE GENOMIC DNA]</scope>
    <source>
        <strain evidence="6 7">HNM0663</strain>
    </source>
</reference>
<proteinExistence type="predicted"/>
<dbReference type="SUPFAM" id="SSF46689">
    <property type="entry name" value="Homeodomain-like"/>
    <property type="match status" value="1"/>
</dbReference>
<dbReference type="InterPro" id="IPR036271">
    <property type="entry name" value="Tet_transcr_reg_TetR-rel_C_sf"/>
</dbReference>
<accession>A0ABT6HIA2</accession>
<evidence type="ECO:0000313" key="6">
    <source>
        <dbReference type="EMBL" id="MDH2388484.1"/>
    </source>
</evidence>
<keyword evidence="7" id="KW-1185">Reference proteome</keyword>